<dbReference type="EMBL" id="AYGX02000054">
    <property type="protein sequence ID" value="KRO28059.1"/>
    <property type="molecule type" value="Genomic_DNA"/>
</dbReference>
<dbReference type="RefSeq" id="WP_024623849.1">
    <property type="nucleotide sequence ID" value="NZ_AYGX02000054.1"/>
</dbReference>
<name>A0A0R2NTJ2_9LACO</name>
<keyword evidence="2" id="KW-0472">Membrane</keyword>
<reference evidence="3 4" key="1">
    <citation type="journal article" date="2015" name="Genome Announc.">
        <title>Expanding the biotechnology potential of lactobacilli through comparative genomics of 213 strains and associated genera.</title>
        <authorList>
            <person name="Sun Z."/>
            <person name="Harris H.M."/>
            <person name="McCann A."/>
            <person name="Guo C."/>
            <person name="Argimon S."/>
            <person name="Zhang W."/>
            <person name="Yang X."/>
            <person name="Jeffery I.B."/>
            <person name="Cooney J.C."/>
            <person name="Kagawa T.F."/>
            <person name="Liu W."/>
            <person name="Song Y."/>
            <person name="Salvetti E."/>
            <person name="Wrobel A."/>
            <person name="Rasinkangas P."/>
            <person name="Parkhill J."/>
            <person name="Rea M.C."/>
            <person name="O'Sullivan O."/>
            <person name="Ritari J."/>
            <person name="Douillard F.P."/>
            <person name="Paul Ross R."/>
            <person name="Yang R."/>
            <person name="Briner A.E."/>
            <person name="Felis G.E."/>
            <person name="de Vos W.M."/>
            <person name="Barrangou R."/>
            <person name="Klaenhammer T.R."/>
            <person name="Caufield P.W."/>
            <person name="Cui Y."/>
            <person name="Zhang H."/>
            <person name="O'Toole P.W."/>
        </authorList>
    </citation>
    <scope>NUCLEOTIDE SEQUENCE [LARGE SCALE GENOMIC DNA]</scope>
    <source>
        <strain evidence="3 4">DSM 21115</strain>
    </source>
</reference>
<protein>
    <submittedName>
        <fullName evidence="3">Uncharacterized protein</fullName>
    </submittedName>
</protein>
<sequence length="90" mass="10213">MRLYKPLAKHDGRVSRSTSRHTNPFYGSHGADWLKDGDGSLYNAQHEHSNHKLHVEHQVSHVTFNVMWSIVAIIVMLVGGFIVFSLAINF</sequence>
<organism evidence="3 4">
    <name type="scientific">Lactiplantibacillus fabifermentans DSM 21115</name>
    <dbReference type="NCBI Taxonomy" id="1413187"/>
    <lineage>
        <taxon>Bacteria</taxon>
        <taxon>Bacillati</taxon>
        <taxon>Bacillota</taxon>
        <taxon>Bacilli</taxon>
        <taxon>Lactobacillales</taxon>
        <taxon>Lactobacillaceae</taxon>
        <taxon>Lactiplantibacillus</taxon>
    </lineage>
</organism>
<keyword evidence="2" id="KW-1133">Transmembrane helix</keyword>
<comment type="caution">
    <text evidence="3">The sequence shown here is derived from an EMBL/GenBank/DDBJ whole genome shotgun (WGS) entry which is preliminary data.</text>
</comment>
<evidence type="ECO:0000313" key="3">
    <source>
        <dbReference type="EMBL" id="KRO28059.1"/>
    </source>
</evidence>
<keyword evidence="2" id="KW-0812">Transmembrane</keyword>
<evidence type="ECO:0000313" key="4">
    <source>
        <dbReference type="Proteomes" id="UP000050920"/>
    </source>
</evidence>
<evidence type="ECO:0000256" key="1">
    <source>
        <dbReference type="SAM" id="MobiDB-lite"/>
    </source>
</evidence>
<keyword evidence="4" id="KW-1185">Reference proteome</keyword>
<feature type="transmembrane region" description="Helical" evidence="2">
    <location>
        <begin position="66"/>
        <end position="88"/>
    </location>
</feature>
<dbReference type="Proteomes" id="UP000050920">
    <property type="component" value="Unassembled WGS sequence"/>
</dbReference>
<accession>A0A0R2NTJ2</accession>
<evidence type="ECO:0000256" key="2">
    <source>
        <dbReference type="SAM" id="Phobius"/>
    </source>
</evidence>
<gene>
    <name evidence="3" type="ORF">DY78_GL002692</name>
</gene>
<proteinExistence type="predicted"/>
<feature type="region of interest" description="Disordered" evidence="1">
    <location>
        <begin position="1"/>
        <end position="24"/>
    </location>
</feature>
<dbReference type="AlphaFoldDB" id="A0A0R2NTJ2"/>